<name>A0A2R6XHQ7_MARPO</name>
<evidence type="ECO:0000313" key="2">
    <source>
        <dbReference type="Proteomes" id="UP000244005"/>
    </source>
</evidence>
<protein>
    <submittedName>
        <fullName evidence="1">Uncharacterized protein</fullName>
    </submittedName>
</protein>
<accession>A0A2R6XHQ7</accession>
<evidence type="ECO:0000313" key="1">
    <source>
        <dbReference type="EMBL" id="PTQ45631.1"/>
    </source>
</evidence>
<sequence>MTKLRSIATERKRTMTFITATCTTLSNQDQASETLRYSGCSLREQIHSEEQIYYNTSNCVTADINLIEQWNATGSTWASQKRKPVFSLRNDTA</sequence>
<dbReference type="Proteomes" id="UP000244005">
    <property type="component" value="Unassembled WGS sequence"/>
</dbReference>
<keyword evidence="2" id="KW-1185">Reference proteome</keyword>
<gene>
    <name evidence="1" type="ORF">MARPO_0014s0148</name>
</gene>
<dbReference type="AlphaFoldDB" id="A0A2R6XHQ7"/>
<dbReference type="EMBL" id="KZ772686">
    <property type="protein sequence ID" value="PTQ45631.1"/>
    <property type="molecule type" value="Genomic_DNA"/>
</dbReference>
<reference evidence="2" key="1">
    <citation type="journal article" date="2017" name="Cell">
        <title>Insights into land plant evolution garnered from the Marchantia polymorpha genome.</title>
        <authorList>
            <person name="Bowman J.L."/>
            <person name="Kohchi T."/>
            <person name="Yamato K.T."/>
            <person name="Jenkins J."/>
            <person name="Shu S."/>
            <person name="Ishizaki K."/>
            <person name="Yamaoka S."/>
            <person name="Nishihama R."/>
            <person name="Nakamura Y."/>
            <person name="Berger F."/>
            <person name="Adam C."/>
            <person name="Aki S.S."/>
            <person name="Althoff F."/>
            <person name="Araki T."/>
            <person name="Arteaga-Vazquez M.A."/>
            <person name="Balasubrmanian S."/>
            <person name="Barry K."/>
            <person name="Bauer D."/>
            <person name="Boehm C.R."/>
            <person name="Briginshaw L."/>
            <person name="Caballero-Perez J."/>
            <person name="Catarino B."/>
            <person name="Chen F."/>
            <person name="Chiyoda S."/>
            <person name="Chovatia M."/>
            <person name="Davies K.M."/>
            <person name="Delmans M."/>
            <person name="Demura T."/>
            <person name="Dierschke T."/>
            <person name="Dolan L."/>
            <person name="Dorantes-Acosta A.E."/>
            <person name="Eklund D.M."/>
            <person name="Florent S.N."/>
            <person name="Flores-Sandoval E."/>
            <person name="Fujiyama A."/>
            <person name="Fukuzawa H."/>
            <person name="Galik B."/>
            <person name="Grimanelli D."/>
            <person name="Grimwood J."/>
            <person name="Grossniklaus U."/>
            <person name="Hamada T."/>
            <person name="Haseloff J."/>
            <person name="Hetherington A.J."/>
            <person name="Higo A."/>
            <person name="Hirakawa Y."/>
            <person name="Hundley H.N."/>
            <person name="Ikeda Y."/>
            <person name="Inoue K."/>
            <person name="Inoue S.I."/>
            <person name="Ishida S."/>
            <person name="Jia Q."/>
            <person name="Kakita M."/>
            <person name="Kanazawa T."/>
            <person name="Kawai Y."/>
            <person name="Kawashima T."/>
            <person name="Kennedy M."/>
            <person name="Kinose K."/>
            <person name="Kinoshita T."/>
            <person name="Kohara Y."/>
            <person name="Koide E."/>
            <person name="Komatsu K."/>
            <person name="Kopischke S."/>
            <person name="Kubo M."/>
            <person name="Kyozuka J."/>
            <person name="Lagercrantz U."/>
            <person name="Lin S.S."/>
            <person name="Lindquist E."/>
            <person name="Lipzen A.M."/>
            <person name="Lu C.W."/>
            <person name="De Luna E."/>
            <person name="Martienssen R.A."/>
            <person name="Minamino N."/>
            <person name="Mizutani M."/>
            <person name="Mizutani M."/>
            <person name="Mochizuki N."/>
            <person name="Monte I."/>
            <person name="Mosher R."/>
            <person name="Nagasaki H."/>
            <person name="Nakagami H."/>
            <person name="Naramoto S."/>
            <person name="Nishitani K."/>
            <person name="Ohtani M."/>
            <person name="Okamoto T."/>
            <person name="Okumura M."/>
            <person name="Phillips J."/>
            <person name="Pollak B."/>
            <person name="Reinders A."/>
            <person name="Rovekamp M."/>
            <person name="Sano R."/>
            <person name="Sawa S."/>
            <person name="Schmid M.W."/>
            <person name="Shirakawa M."/>
            <person name="Solano R."/>
            <person name="Spunde A."/>
            <person name="Suetsugu N."/>
            <person name="Sugano S."/>
            <person name="Sugiyama A."/>
            <person name="Sun R."/>
            <person name="Suzuki Y."/>
            <person name="Takenaka M."/>
            <person name="Takezawa D."/>
            <person name="Tomogane H."/>
            <person name="Tsuzuki M."/>
            <person name="Ueda T."/>
            <person name="Umeda M."/>
            <person name="Ward J.M."/>
            <person name="Watanabe Y."/>
            <person name="Yazaki K."/>
            <person name="Yokoyama R."/>
            <person name="Yoshitake Y."/>
            <person name="Yotsui I."/>
            <person name="Zachgo S."/>
            <person name="Schmutz J."/>
        </authorList>
    </citation>
    <scope>NUCLEOTIDE SEQUENCE [LARGE SCALE GENOMIC DNA]</scope>
    <source>
        <strain evidence="2">Tak-1</strain>
    </source>
</reference>
<proteinExistence type="predicted"/>
<organism evidence="1 2">
    <name type="scientific">Marchantia polymorpha</name>
    <name type="common">Common liverwort</name>
    <name type="synonym">Marchantia aquatica</name>
    <dbReference type="NCBI Taxonomy" id="3197"/>
    <lineage>
        <taxon>Eukaryota</taxon>
        <taxon>Viridiplantae</taxon>
        <taxon>Streptophyta</taxon>
        <taxon>Embryophyta</taxon>
        <taxon>Marchantiophyta</taxon>
        <taxon>Marchantiopsida</taxon>
        <taxon>Marchantiidae</taxon>
        <taxon>Marchantiales</taxon>
        <taxon>Marchantiaceae</taxon>
        <taxon>Marchantia</taxon>
    </lineage>
</organism>